<dbReference type="GO" id="GO:0016705">
    <property type="term" value="F:oxidoreductase activity, acting on paired donors, with incorporation or reduction of molecular oxygen"/>
    <property type="evidence" value="ECO:0007669"/>
    <property type="project" value="InterPro"/>
</dbReference>
<evidence type="ECO:0000256" key="8">
    <source>
        <dbReference type="PIRSR" id="PIRSR602401-1"/>
    </source>
</evidence>
<reference evidence="11 12" key="1">
    <citation type="submission" date="2024-04" db="EMBL/GenBank/DDBJ databases">
        <authorList>
            <consortium name="Genoscope - CEA"/>
            <person name="William W."/>
        </authorList>
    </citation>
    <scope>NUCLEOTIDE SEQUENCE [LARGE SCALE GENOMIC DNA]</scope>
</reference>
<protein>
    <recommendedName>
        <fullName evidence="13">Cytochrome P450</fullName>
    </recommendedName>
</protein>
<evidence type="ECO:0008006" key="13">
    <source>
        <dbReference type="Google" id="ProtNLM"/>
    </source>
</evidence>
<dbReference type="EMBL" id="CAXITT010000047">
    <property type="protein sequence ID" value="CAL1529342.1"/>
    <property type="molecule type" value="Genomic_DNA"/>
</dbReference>
<feature type="binding site" description="axial binding residue" evidence="8">
    <location>
        <position position="469"/>
    </location>
    <ligand>
        <name>heme</name>
        <dbReference type="ChEBI" id="CHEBI:30413"/>
    </ligand>
    <ligandPart>
        <name>Fe</name>
        <dbReference type="ChEBI" id="CHEBI:18248"/>
    </ligandPart>
</feature>
<evidence type="ECO:0000256" key="3">
    <source>
        <dbReference type="ARBA" id="ARBA00022617"/>
    </source>
</evidence>
<dbReference type="PANTHER" id="PTHR24292:SF102">
    <property type="entry name" value="CYTOCHROME P450 FAMILY-RELATED"/>
    <property type="match status" value="1"/>
</dbReference>
<evidence type="ECO:0000256" key="10">
    <source>
        <dbReference type="SAM" id="Phobius"/>
    </source>
</evidence>
<dbReference type="InterPro" id="IPR036396">
    <property type="entry name" value="Cyt_P450_sf"/>
</dbReference>
<comment type="similarity">
    <text evidence="2 9">Belongs to the cytochrome P450 family.</text>
</comment>
<dbReference type="Pfam" id="PF00067">
    <property type="entry name" value="p450"/>
    <property type="match status" value="1"/>
</dbReference>
<evidence type="ECO:0000256" key="1">
    <source>
        <dbReference type="ARBA" id="ARBA00001971"/>
    </source>
</evidence>
<keyword evidence="3 8" id="KW-0349">Heme</keyword>
<keyword evidence="5 9" id="KW-0560">Oxidoreductase</keyword>
<keyword evidence="4 8" id="KW-0479">Metal-binding</keyword>
<keyword evidence="10" id="KW-1133">Transmembrane helix</keyword>
<dbReference type="InterPro" id="IPR001128">
    <property type="entry name" value="Cyt_P450"/>
</dbReference>
<dbReference type="GO" id="GO:0005506">
    <property type="term" value="F:iron ion binding"/>
    <property type="evidence" value="ECO:0007669"/>
    <property type="project" value="InterPro"/>
</dbReference>
<dbReference type="PRINTS" id="PR00463">
    <property type="entry name" value="EP450I"/>
</dbReference>
<organism evidence="11 12">
    <name type="scientific">Lymnaea stagnalis</name>
    <name type="common">Great pond snail</name>
    <name type="synonym">Helix stagnalis</name>
    <dbReference type="NCBI Taxonomy" id="6523"/>
    <lineage>
        <taxon>Eukaryota</taxon>
        <taxon>Metazoa</taxon>
        <taxon>Spiralia</taxon>
        <taxon>Lophotrochozoa</taxon>
        <taxon>Mollusca</taxon>
        <taxon>Gastropoda</taxon>
        <taxon>Heterobranchia</taxon>
        <taxon>Euthyneura</taxon>
        <taxon>Panpulmonata</taxon>
        <taxon>Hygrophila</taxon>
        <taxon>Lymnaeoidea</taxon>
        <taxon>Lymnaeidae</taxon>
        <taxon>Lymnaea</taxon>
    </lineage>
</organism>
<sequence length="528" mass="60637">MEPEDPTSITWLFSSVSFYLLLSTIVAAIYLIYSQVTDTETWEKYGVKQVNMGLVNLRDGFEKLLEEHGDTVGLKRGPMLLLTKDLSILKEVMIKDFNNFADRVGNINTLSVVGKGVFFLQGQDWRRIRHIITPSFSSGKLKHYALTVDERASKLTKVLEDYARKDMLVPIKDTTGQYTSEIIAKTAFGFNTDCLGKEDDEFTYYCKNIFKIRNKVMSKVMLFFFRYTSIHKFFVKTLKIKLFDGARSDADTYFKTILKNSIEERKEQQQKGQKQPADLLQSLIQARIADDLIKQEEGTTEDAKQTNGHNWDKLPKTMSEEELMGQSMLIMFAGFETTATTLMMCLHLLAKHPDTQEKMYEEIENVVQSESPTYDEIGQLTYMEQVINETLRLYPPAPIMSRMAAETRTYGTITIPKGAGVMIPIFAVLKDPKNYPDPEKFDPDRFSDENKAKRDPMAFMAFGFGPRNCIGMRLAYLELKMALAHIIRKVRFELNERTEPKKGEELVVKNQGLLRIDKPIKLAVKLRH</sequence>
<keyword evidence="7 9" id="KW-0503">Monooxygenase</keyword>
<dbReference type="CDD" id="cd11055">
    <property type="entry name" value="CYP3A-like"/>
    <property type="match status" value="1"/>
</dbReference>
<accession>A0AAV2H6J7</accession>
<keyword evidence="6 8" id="KW-0408">Iron</keyword>
<evidence type="ECO:0000256" key="7">
    <source>
        <dbReference type="ARBA" id="ARBA00023033"/>
    </source>
</evidence>
<dbReference type="InterPro" id="IPR002401">
    <property type="entry name" value="Cyt_P450_E_grp-I"/>
</dbReference>
<evidence type="ECO:0000256" key="5">
    <source>
        <dbReference type="ARBA" id="ARBA00023002"/>
    </source>
</evidence>
<dbReference type="PROSITE" id="PS00086">
    <property type="entry name" value="CYTOCHROME_P450"/>
    <property type="match status" value="1"/>
</dbReference>
<evidence type="ECO:0000256" key="2">
    <source>
        <dbReference type="ARBA" id="ARBA00010617"/>
    </source>
</evidence>
<dbReference type="Gene3D" id="1.10.630.10">
    <property type="entry name" value="Cytochrome P450"/>
    <property type="match status" value="1"/>
</dbReference>
<keyword evidence="10" id="KW-0812">Transmembrane</keyword>
<dbReference type="GO" id="GO:0020037">
    <property type="term" value="F:heme binding"/>
    <property type="evidence" value="ECO:0007669"/>
    <property type="project" value="InterPro"/>
</dbReference>
<dbReference type="SUPFAM" id="SSF48264">
    <property type="entry name" value="Cytochrome P450"/>
    <property type="match status" value="1"/>
</dbReference>
<dbReference type="AlphaFoldDB" id="A0AAV2H6J7"/>
<evidence type="ECO:0000256" key="4">
    <source>
        <dbReference type="ARBA" id="ARBA00022723"/>
    </source>
</evidence>
<dbReference type="PRINTS" id="PR00385">
    <property type="entry name" value="P450"/>
</dbReference>
<name>A0AAV2H6J7_LYMST</name>
<proteinExistence type="inferred from homology"/>
<keyword evidence="10" id="KW-0472">Membrane</keyword>
<evidence type="ECO:0000256" key="6">
    <source>
        <dbReference type="ARBA" id="ARBA00023004"/>
    </source>
</evidence>
<dbReference type="FunFam" id="1.10.630.10:FF:000182">
    <property type="entry name" value="Cytochrome P450 3A4"/>
    <property type="match status" value="1"/>
</dbReference>
<evidence type="ECO:0000313" key="12">
    <source>
        <dbReference type="Proteomes" id="UP001497497"/>
    </source>
</evidence>
<evidence type="ECO:0000256" key="9">
    <source>
        <dbReference type="RuleBase" id="RU000461"/>
    </source>
</evidence>
<dbReference type="Proteomes" id="UP001497497">
    <property type="component" value="Unassembled WGS sequence"/>
</dbReference>
<dbReference type="PANTHER" id="PTHR24292">
    <property type="entry name" value="CYTOCHROME P450"/>
    <property type="match status" value="1"/>
</dbReference>
<dbReference type="GO" id="GO:0004497">
    <property type="term" value="F:monooxygenase activity"/>
    <property type="evidence" value="ECO:0007669"/>
    <property type="project" value="UniProtKB-KW"/>
</dbReference>
<dbReference type="InterPro" id="IPR050476">
    <property type="entry name" value="Insect_CytP450_Detox"/>
</dbReference>
<keyword evidence="12" id="KW-1185">Reference proteome</keyword>
<comment type="caution">
    <text evidence="11">The sequence shown here is derived from an EMBL/GenBank/DDBJ whole genome shotgun (WGS) entry which is preliminary data.</text>
</comment>
<evidence type="ECO:0000313" key="11">
    <source>
        <dbReference type="EMBL" id="CAL1529342.1"/>
    </source>
</evidence>
<gene>
    <name evidence="11" type="ORF">GSLYS_00003497001</name>
</gene>
<dbReference type="InterPro" id="IPR017972">
    <property type="entry name" value="Cyt_P450_CS"/>
</dbReference>
<feature type="transmembrane region" description="Helical" evidence="10">
    <location>
        <begin position="12"/>
        <end position="33"/>
    </location>
</feature>
<comment type="cofactor">
    <cofactor evidence="1 8">
        <name>heme</name>
        <dbReference type="ChEBI" id="CHEBI:30413"/>
    </cofactor>
</comment>